<dbReference type="InterPro" id="IPR001466">
    <property type="entry name" value="Beta-lactam-related"/>
</dbReference>
<dbReference type="Gene3D" id="3.40.710.10">
    <property type="entry name" value="DD-peptidase/beta-lactamase superfamily"/>
    <property type="match status" value="1"/>
</dbReference>
<evidence type="ECO:0000259" key="1">
    <source>
        <dbReference type="Pfam" id="PF00144"/>
    </source>
</evidence>
<dbReference type="AlphaFoldDB" id="A0A1T5FZH5"/>
<evidence type="ECO:0000313" key="2">
    <source>
        <dbReference type="EMBL" id="SKC01583.1"/>
    </source>
</evidence>
<gene>
    <name evidence="2" type="ORF">SAMN05660293_03629</name>
</gene>
<dbReference type="PROSITE" id="PS51318">
    <property type="entry name" value="TAT"/>
    <property type="match status" value="1"/>
</dbReference>
<dbReference type="PANTHER" id="PTHR43283">
    <property type="entry name" value="BETA-LACTAMASE-RELATED"/>
    <property type="match status" value="1"/>
</dbReference>
<accession>A0A1T5FZH5</accession>
<sequence>MSYNRREFLQQLGFGALQLGIISAIPASAWAATLHSGQLPRSSPESQGLSAKNILDFTNAVEADKLNLHSLMILRQGKVVAEGWWAPYGPDMKHTLYSLSKSFTSTAIGLAVAEKKLTVEDKVLSFFPDDKPATVSANLAAMRVKDLLTMSTGHDKDATGRVRESKETNWVKAFLSLPVEHEPGTFFVYNSAATYMLSAIIQKLTGQTLLQFLTPRLFEPLGIDDPDWEVDPNGINTGGWGLRVKTEDIAKFGQLYLQKGEWNGKRILPAAWVEEATRSHIMSKGGSRKPEENDWLQGYGYQFWRCRNGAYRGDGAYGQYCIVMPKEDMVIAITSETGDMQAILDHVWNNILAAVKATGVPADKEIQAQLQKKLTTLALPLTSGTPTSELTAKLNNKSFKVADNSLKVNKVSFEFAKGWCLFRMYDDRGEHLIVNGLGNWKVGLTNLSVMPLKLVLTPVPGEKLTKVAGNGAWVDENTFEMTWRFIETAHYETVTCKFEGDAVQVEFKRSLAILAKTKDARPVLSGKMMA</sequence>
<dbReference type="STRING" id="651661.SAMN05660293_03629"/>
<dbReference type="RefSeq" id="WP_082216119.1">
    <property type="nucleotide sequence ID" value="NZ_FUZA01000004.1"/>
</dbReference>
<keyword evidence="3" id="KW-1185">Reference proteome</keyword>
<dbReference type="SUPFAM" id="SSF56601">
    <property type="entry name" value="beta-lactamase/transpeptidase-like"/>
    <property type="match status" value="1"/>
</dbReference>
<dbReference type="InterPro" id="IPR012338">
    <property type="entry name" value="Beta-lactam/transpept-like"/>
</dbReference>
<dbReference type="InterPro" id="IPR050789">
    <property type="entry name" value="Diverse_Enzym_Activities"/>
</dbReference>
<evidence type="ECO:0000313" key="3">
    <source>
        <dbReference type="Proteomes" id="UP000190897"/>
    </source>
</evidence>
<dbReference type="Proteomes" id="UP000190897">
    <property type="component" value="Unassembled WGS sequence"/>
</dbReference>
<dbReference type="EMBL" id="FUZA01000004">
    <property type="protein sequence ID" value="SKC01583.1"/>
    <property type="molecule type" value="Genomic_DNA"/>
</dbReference>
<dbReference type="Pfam" id="PF00144">
    <property type="entry name" value="Beta-lactamase"/>
    <property type="match status" value="1"/>
</dbReference>
<name>A0A1T5FZH5_9BACT</name>
<proteinExistence type="predicted"/>
<dbReference type="InterPro" id="IPR006311">
    <property type="entry name" value="TAT_signal"/>
</dbReference>
<protein>
    <submittedName>
        <fullName evidence="2">CubicO group peptidase, beta-lactamase class C family</fullName>
    </submittedName>
</protein>
<reference evidence="3" key="1">
    <citation type="submission" date="2017-02" db="EMBL/GenBank/DDBJ databases">
        <authorList>
            <person name="Varghese N."/>
            <person name="Submissions S."/>
        </authorList>
    </citation>
    <scope>NUCLEOTIDE SEQUENCE [LARGE SCALE GENOMIC DNA]</scope>
    <source>
        <strain evidence="3">DSM 22270</strain>
    </source>
</reference>
<organism evidence="2 3">
    <name type="scientific">Dyadobacter psychrophilus</name>
    <dbReference type="NCBI Taxonomy" id="651661"/>
    <lineage>
        <taxon>Bacteria</taxon>
        <taxon>Pseudomonadati</taxon>
        <taxon>Bacteroidota</taxon>
        <taxon>Cytophagia</taxon>
        <taxon>Cytophagales</taxon>
        <taxon>Spirosomataceae</taxon>
        <taxon>Dyadobacter</taxon>
    </lineage>
</organism>
<dbReference type="OrthoDB" id="9773047at2"/>
<dbReference type="PANTHER" id="PTHR43283:SF7">
    <property type="entry name" value="BETA-LACTAMASE-RELATED DOMAIN-CONTAINING PROTEIN"/>
    <property type="match status" value="1"/>
</dbReference>
<feature type="domain" description="Beta-lactamase-related" evidence="1">
    <location>
        <begin position="70"/>
        <end position="338"/>
    </location>
</feature>